<reference evidence="6 7" key="1">
    <citation type="journal article" date="2016" name="Sci. Rep.">
        <title>Peltaster fructicola genome reveals evolution from an invasive phytopathogen to an ectophytic parasite.</title>
        <authorList>
            <person name="Xu C."/>
            <person name="Chen H."/>
            <person name="Gleason M.L."/>
            <person name="Xu J.R."/>
            <person name="Liu H."/>
            <person name="Zhang R."/>
            <person name="Sun G."/>
        </authorList>
    </citation>
    <scope>NUCLEOTIDE SEQUENCE [LARGE SCALE GENOMIC DNA]</scope>
    <source>
        <strain evidence="6 7">LNHT1506</strain>
    </source>
</reference>
<feature type="repeat" description="ANK" evidence="2">
    <location>
        <begin position="913"/>
        <end position="945"/>
    </location>
</feature>
<evidence type="ECO:0000256" key="3">
    <source>
        <dbReference type="SAM" id="MobiDB-lite"/>
    </source>
</evidence>
<name>A0A6H0Y5R9_9PEZI</name>
<dbReference type="PRINTS" id="PR01415">
    <property type="entry name" value="ANKYRIN"/>
</dbReference>
<evidence type="ECO:0000256" key="1">
    <source>
        <dbReference type="ARBA" id="ARBA00022737"/>
    </source>
</evidence>
<dbReference type="Pfam" id="PF12796">
    <property type="entry name" value="Ank_2"/>
    <property type="match status" value="3"/>
</dbReference>
<dbReference type="Gene3D" id="1.25.40.20">
    <property type="entry name" value="Ankyrin repeat-containing domain"/>
    <property type="match status" value="1"/>
</dbReference>
<feature type="repeat" description="ANK" evidence="2">
    <location>
        <begin position="1078"/>
        <end position="1110"/>
    </location>
</feature>
<dbReference type="AlphaFoldDB" id="A0A6H0Y5R9"/>
<dbReference type="Gene3D" id="3.40.50.300">
    <property type="entry name" value="P-loop containing nucleotide triphosphate hydrolases"/>
    <property type="match status" value="1"/>
</dbReference>
<feature type="repeat" description="ANK" evidence="2">
    <location>
        <begin position="979"/>
        <end position="1011"/>
    </location>
</feature>
<feature type="domain" description="Heterokaryon incompatibility" evidence="4">
    <location>
        <begin position="23"/>
        <end position="113"/>
    </location>
</feature>
<dbReference type="EMBL" id="CP051143">
    <property type="protein sequence ID" value="QIX02179.1"/>
    <property type="molecule type" value="Genomic_DNA"/>
</dbReference>
<dbReference type="PROSITE" id="PS50297">
    <property type="entry name" value="ANK_REP_REGION"/>
    <property type="match status" value="4"/>
</dbReference>
<dbReference type="SMART" id="SM00248">
    <property type="entry name" value="ANK"/>
    <property type="match status" value="9"/>
</dbReference>
<feature type="compositionally biased region" description="Low complexity" evidence="3">
    <location>
        <begin position="1151"/>
        <end position="1171"/>
    </location>
</feature>
<evidence type="ECO:0000256" key="2">
    <source>
        <dbReference type="PROSITE-ProRule" id="PRU00023"/>
    </source>
</evidence>
<evidence type="ECO:0000259" key="5">
    <source>
        <dbReference type="Pfam" id="PF24883"/>
    </source>
</evidence>
<dbReference type="SUPFAM" id="SSF52540">
    <property type="entry name" value="P-loop containing nucleoside triphosphate hydrolases"/>
    <property type="match status" value="1"/>
</dbReference>
<dbReference type="InterPro" id="IPR056884">
    <property type="entry name" value="NPHP3-like_N"/>
</dbReference>
<evidence type="ECO:0000259" key="4">
    <source>
        <dbReference type="Pfam" id="PF06985"/>
    </source>
</evidence>
<keyword evidence="7" id="KW-1185">Reference proteome</keyword>
<dbReference type="Proteomes" id="UP000503462">
    <property type="component" value="Chromosome 5"/>
</dbReference>
<dbReference type="Pfam" id="PF24883">
    <property type="entry name" value="NPHP3_N"/>
    <property type="match status" value="1"/>
</dbReference>
<evidence type="ECO:0000313" key="6">
    <source>
        <dbReference type="EMBL" id="QIX02179.1"/>
    </source>
</evidence>
<feature type="repeat" description="ANK" evidence="2">
    <location>
        <begin position="946"/>
        <end position="978"/>
    </location>
</feature>
<dbReference type="InterPro" id="IPR027417">
    <property type="entry name" value="P-loop_NTPase"/>
</dbReference>
<dbReference type="InterPro" id="IPR002110">
    <property type="entry name" value="Ankyrin_rpt"/>
</dbReference>
<evidence type="ECO:0000313" key="7">
    <source>
        <dbReference type="Proteomes" id="UP000503462"/>
    </source>
</evidence>
<accession>A0A6H0Y5R9</accession>
<dbReference type="InterPro" id="IPR036770">
    <property type="entry name" value="Ankyrin_rpt-contain_sf"/>
</dbReference>
<feature type="repeat" description="ANK" evidence="2">
    <location>
        <begin position="1045"/>
        <end position="1077"/>
    </location>
</feature>
<dbReference type="SUPFAM" id="SSF48403">
    <property type="entry name" value="Ankyrin repeat"/>
    <property type="match status" value="1"/>
</dbReference>
<gene>
    <name evidence="6" type="ORF">AMS68_007696</name>
</gene>
<sequence length="1171" mass="132138">MRLLSITGDVLQLNSELPPKTPYAILSHTWGRDEDEVIFEDIASGAVVHNKAGYQKLDFCLEQAARDGYTYVWIDTCCIDKRDRNELGEAINLMYDYYAKATVCYVYLEDVSSHKWREQLSKSRWFTRGWTLQELLAPQDVRFYSADRHLLGDKTSLSAFIEEATMIDISKPLTDISYRERYRWSLGRSTKKAEDRTYCVLGLLQVCLPHNYGEGGSSARERLFAEVSLEHGRRIGNEVREAFVAYTLQAARDEDKTMPKPSRQSTKDKMTPERLLEGLAYPAMNSREATISRPLPNTCTWLLEHADYQKWLRMSGEPLLWLKGKPGVGKSTLMKYASSSATGFRIAFYFNARGEQLERSTTGMYRSLLYQAMRQATYAHDLVLARIEREDSWTWSLRNLQEIMLLVFGVLEAPVRCYIDALDECSTEEVQEMVHYFRDLTLSGSRIYVCFASRYYPTITIAHSVQLLIEDQHHVDIERYVTARLDAHGREGELLKLKVVTKANGVFLWAELVVGLLNRKLSSGSMYNMHETLNSLPEQLIELLQDIALRPAEDDDRFRCCLHWILFSIRPLACDEFYYAVATTMSDSTKVLSYVSSEHMKRFVSSCSRGLAELTRDRPPKVQFIHESVRDFLLENDGLRKLHPEVMVSLQSWIHDRLKETCMKAMPRAFSIDQQSAVTDHPLLSYAAMSVLFHAEQAADAISQKDFLCSWKLTEWQREVSAQEDAHVAVHGVRDATRDISWWRYIPGSQSPMRMLIYYNTPNLIRAAHALQWLDDFHDDKMDSLFLGAIFNGHCEAARALLECGADLNARDVHGYTALTLAISFGDVHCFKMLMQRSPSPGLLAEALWEAVLQWDTAALKGLLECGADANAVLEHPCMAPLLQSARSAFGLRPECVELLFSYNADPQAADVDGWTALHHASYEGNLEAVRLLLDHESSVRARDKDRRTALILASSRECQDIVELLLSYNADPEAADADGCTALHHASRAGKVGCVRLLLDHGSSVRARNNRGETALLRTGYFGNPYIAELLLSRGAQADAADNHGFTALHRACKGDDISLVRVLLDHGCDTMAQTLRGTTALMIASRQAPPDIVELLLIRGAQADALDQYGLTALDHCDARRDDAKVEITRILQQHQSLPPMHRLARRLSSTSSASSSSYTSCSSTMHGI</sequence>
<keyword evidence="2" id="KW-0040">ANK repeat</keyword>
<dbReference type="PANTHER" id="PTHR10622:SF10">
    <property type="entry name" value="HET DOMAIN-CONTAINING PROTEIN"/>
    <property type="match status" value="1"/>
</dbReference>
<protein>
    <submittedName>
        <fullName evidence="6">Uncharacterized protein</fullName>
    </submittedName>
</protein>
<dbReference type="Pfam" id="PF00023">
    <property type="entry name" value="Ank"/>
    <property type="match status" value="1"/>
</dbReference>
<dbReference type="InterPro" id="IPR010730">
    <property type="entry name" value="HET"/>
</dbReference>
<keyword evidence="1" id="KW-0677">Repeat</keyword>
<organism evidence="6 7">
    <name type="scientific">Peltaster fructicola</name>
    <dbReference type="NCBI Taxonomy" id="286661"/>
    <lineage>
        <taxon>Eukaryota</taxon>
        <taxon>Fungi</taxon>
        <taxon>Dikarya</taxon>
        <taxon>Ascomycota</taxon>
        <taxon>Pezizomycotina</taxon>
        <taxon>Dothideomycetes</taxon>
        <taxon>Dothideomycetes incertae sedis</taxon>
        <taxon>Peltaster</taxon>
    </lineage>
</organism>
<feature type="region of interest" description="Disordered" evidence="3">
    <location>
        <begin position="1147"/>
        <end position="1171"/>
    </location>
</feature>
<feature type="domain" description="Nephrocystin 3-like N-terminal" evidence="5">
    <location>
        <begin position="297"/>
        <end position="454"/>
    </location>
</feature>
<dbReference type="OrthoDB" id="194358at2759"/>
<feature type="repeat" description="ANK" evidence="2">
    <location>
        <begin position="1012"/>
        <end position="1044"/>
    </location>
</feature>
<dbReference type="PROSITE" id="PS50088">
    <property type="entry name" value="ANK_REPEAT"/>
    <property type="match status" value="6"/>
</dbReference>
<proteinExistence type="predicted"/>
<dbReference type="Pfam" id="PF06985">
    <property type="entry name" value="HET"/>
    <property type="match status" value="1"/>
</dbReference>
<dbReference type="PANTHER" id="PTHR10622">
    <property type="entry name" value="HET DOMAIN-CONTAINING PROTEIN"/>
    <property type="match status" value="1"/>
</dbReference>